<accession>A0A6A5S339</accession>
<dbReference type="EMBL" id="ML978956">
    <property type="protein sequence ID" value="KAF1934169.1"/>
    <property type="molecule type" value="Genomic_DNA"/>
</dbReference>
<proteinExistence type="predicted"/>
<feature type="compositionally biased region" description="Basic and acidic residues" evidence="2">
    <location>
        <begin position="157"/>
        <end position="170"/>
    </location>
</feature>
<evidence type="ECO:0000256" key="2">
    <source>
        <dbReference type="SAM" id="MobiDB-lite"/>
    </source>
</evidence>
<reference evidence="3" key="1">
    <citation type="journal article" date="2020" name="Stud. Mycol.">
        <title>101 Dothideomycetes genomes: a test case for predicting lifestyles and emergence of pathogens.</title>
        <authorList>
            <person name="Haridas S."/>
            <person name="Albert R."/>
            <person name="Binder M."/>
            <person name="Bloem J."/>
            <person name="Labutti K."/>
            <person name="Salamov A."/>
            <person name="Andreopoulos B."/>
            <person name="Baker S."/>
            <person name="Barry K."/>
            <person name="Bills G."/>
            <person name="Bluhm B."/>
            <person name="Cannon C."/>
            <person name="Castanera R."/>
            <person name="Culley D."/>
            <person name="Daum C."/>
            <person name="Ezra D."/>
            <person name="Gonzalez J."/>
            <person name="Henrissat B."/>
            <person name="Kuo A."/>
            <person name="Liang C."/>
            <person name="Lipzen A."/>
            <person name="Lutzoni F."/>
            <person name="Magnuson J."/>
            <person name="Mondo S."/>
            <person name="Nolan M."/>
            <person name="Ohm R."/>
            <person name="Pangilinan J."/>
            <person name="Park H.-J."/>
            <person name="Ramirez L."/>
            <person name="Alfaro M."/>
            <person name="Sun H."/>
            <person name="Tritt A."/>
            <person name="Yoshinaga Y."/>
            <person name="Zwiers L.-H."/>
            <person name="Turgeon B."/>
            <person name="Goodwin S."/>
            <person name="Spatafora J."/>
            <person name="Crous P."/>
            <person name="Grigoriev I."/>
        </authorList>
    </citation>
    <scope>NUCLEOTIDE SEQUENCE</scope>
    <source>
        <strain evidence="3">CBS 183.55</strain>
    </source>
</reference>
<gene>
    <name evidence="3" type="ORF">M421DRAFT_415219</name>
</gene>
<name>A0A6A5S339_9PLEO</name>
<evidence type="ECO:0000256" key="1">
    <source>
        <dbReference type="SAM" id="Coils"/>
    </source>
</evidence>
<sequence>MSFVHMLEVVAHESRHNFDCLHGSSIHCYSLVLFDMSLINSVLGSFSPPPSNFRKSFEDPHARDYELPYYNSPPPIPPPVTSSLIWSAPRTSISPVPRVPDDVLTLQRRARHLEQQLQELLDAQADGLMNGLTGNDAMPDDLVSNGSTTPTVSSVRSSDRHGGNGDEEHRPKRKVGLSTARRGIFRRIQQLASVKAEELNVLDEGLRNLQYNVEKTESWTQKRTRLETKIQGIEGEDASVKTEALQTEASRLEQDIRQKEEELWLLKRRQRRVLDELAETENSKEAKLSSYKASISMLDKEVSSFLARPPNRDHTPLSSSPFLTLHPKRRTLEMAHEYWQDEYTRLAEKCEEIDVERAALEEGSVLWNDSVKKVVDYEASLQRHMHKVNKTGTADPSRLLDQMDATITFLNGKLEYASSRSWNLLTCAIGAELEAFQQGRDLLHEALGVKRKGKEKATSSLVELKDFRAPPEEEMTGSAIRIVRSPPKTASPKPNLFETDDPNDDPDPELMISHQDTDTD</sequence>
<feature type="region of interest" description="Disordered" evidence="2">
    <location>
        <begin position="469"/>
        <end position="520"/>
    </location>
</feature>
<dbReference type="AlphaFoldDB" id="A0A6A5S339"/>
<dbReference type="OrthoDB" id="5342758at2759"/>
<protein>
    <submittedName>
        <fullName evidence="3">Uncharacterized protein</fullName>
    </submittedName>
</protein>
<feature type="compositionally biased region" description="Acidic residues" evidence="2">
    <location>
        <begin position="498"/>
        <end position="508"/>
    </location>
</feature>
<dbReference type="GeneID" id="54348286"/>
<feature type="coiled-coil region" evidence="1">
    <location>
        <begin position="242"/>
        <end position="269"/>
    </location>
</feature>
<feature type="region of interest" description="Disordered" evidence="2">
    <location>
        <begin position="131"/>
        <end position="176"/>
    </location>
</feature>
<keyword evidence="4" id="KW-1185">Reference proteome</keyword>
<dbReference type="RefSeq" id="XP_033454417.1">
    <property type="nucleotide sequence ID" value="XM_033590618.1"/>
</dbReference>
<keyword evidence="1" id="KW-0175">Coiled coil</keyword>
<evidence type="ECO:0000313" key="3">
    <source>
        <dbReference type="EMBL" id="KAF1934169.1"/>
    </source>
</evidence>
<organism evidence="3 4">
    <name type="scientific">Didymella exigua CBS 183.55</name>
    <dbReference type="NCBI Taxonomy" id="1150837"/>
    <lineage>
        <taxon>Eukaryota</taxon>
        <taxon>Fungi</taxon>
        <taxon>Dikarya</taxon>
        <taxon>Ascomycota</taxon>
        <taxon>Pezizomycotina</taxon>
        <taxon>Dothideomycetes</taxon>
        <taxon>Pleosporomycetidae</taxon>
        <taxon>Pleosporales</taxon>
        <taxon>Pleosporineae</taxon>
        <taxon>Didymellaceae</taxon>
        <taxon>Didymella</taxon>
    </lineage>
</organism>
<feature type="compositionally biased region" description="Low complexity" evidence="2">
    <location>
        <begin position="147"/>
        <end position="156"/>
    </location>
</feature>
<dbReference type="Proteomes" id="UP000800082">
    <property type="component" value="Unassembled WGS sequence"/>
</dbReference>
<evidence type="ECO:0000313" key="4">
    <source>
        <dbReference type="Proteomes" id="UP000800082"/>
    </source>
</evidence>